<evidence type="ECO:0000256" key="8">
    <source>
        <dbReference type="ARBA" id="ARBA00023040"/>
    </source>
</evidence>
<evidence type="ECO:0000256" key="9">
    <source>
        <dbReference type="ARBA" id="ARBA00023136"/>
    </source>
</evidence>
<comment type="caution">
    <text evidence="14">The sequence shown here is derived from an EMBL/GenBank/DDBJ whole genome shotgun (WGS) entry which is preliminary data.</text>
</comment>
<dbReference type="OrthoDB" id="8545112at2759"/>
<evidence type="ECO:0000259" key="13">
    <source>
        <dbReference type="PROSITE" id="PS50262"/>
    </source>
</evidence>
<dbReference type="AlphaFoldDB" id="A0A8T1RVW8"/>
<organism evidence="14 15">
    <name type="scientific">Chelydra serpentina</name>
    <name type="common">Snapping turtle</name>
    <name type="synonym">Testudo serpentina</name>
    <dbReference type="NCBI Taxonomy" id="8475"/>
    <lineage>
        <taxon>Eukaryota</taxon>
        <taxon>Metazoa</taxon>
        <taxon>Chordata</taxon>
        <taxon>Craniata</taxon>
        <taxon>Vertebrata</taxon>
        <taxon>Euteleostomi</taxon>
        <taxon>Archelosauria</taxon>
        <taxon>Testudinata</taxon>
        <taxon>Testudines</taxon>
        <taxon>Cryptodira</taxon>
        <taxon>Durocryptodira</taxon>
        <taxon>Americhelydia</taxon>
        <taxon>Chelydroidea</taxon>
        <taxon>Chelydridae</taxon>
        <taxon>Chelydra</taxon>
    </lineage>
</organism>
<evidence type="ECO:0000256" key="10">
    <source>
        <dbReference type="ARBA" id="ARBA00023170"/>
    </source>
</evidence>
<evidence type="ECO:0000256" key="12">
    <source>
        <dbReference type="SAM" id="Phobius"/>
    </source>
</evidence>
<comment type="subcellular location">
    <subcellularLocation>
        <location evidence="1">Membrane</location>
        <topology evidence="1">Multi-pass membrane protein</topology>
    </subcellularLocation>
</comment>
<evidence type="ECO:0000256" key="7">
    <source>
        <dbReference type="ARBA" id="ARBA00022991"/>
    </source>
</evidence>
<evidence type="ECO:0000256" key="3">
    <source>
        <dbReference type="ARBA" id="ARBA00022606"/>
    </source>
</evidence>
<keyword evidence="10" id="KW-0675">Receptor</keyword>
<dbReference type="GO" id="GO:0016020">
    <property type="term" value="C:membrane"/>
    <property type="evidence" value="ECO:0007669"/>
    <property type="project" value="UniProtKB-SubCell"/>
</dbReference>
<evidence type="ECO:0000256" key="11">
    <source>
        <dbReference type="ARBA" id="ARBA00023224"/>
    </source>
</evidence>
<keyword evidence="8" id="KW-0297">G-protein coupled receptor</keyword>
<evidence type="ECO:0000256" key="4">
    <source>
        <dbReference type="ARBA" id="ARBA00022692"/>
    </source>
</evidence>
<keyword evidence="15" id="KW-1185">Reference proteome</keyword>
<proteinExistence type="predicted"/>
<feature type="transmembrane region" description="Helical" evidence="12">
    <location>
        <begin position="21"/>
        <end position="44"/>
    </location>
</feature>
<keyword evidence="2" id="KW-0600">Photoreceptor protein</keyword>
<dbReference type="Pfam" id="PF00001">
    <property type="entry name" value="7tm_1"/>
    <property type="match status" value="1"/>
</dbReference>
<keyword evidence="5" id="KW-0681">Retinal protein</keyword>
<keyword evidence="4 12" id="KW-0812">Transmembrane</keyword>
<dbReference type="InterPro" id="IPR027430">
    <property type="entry name" value="Retinal_BS"/>
</dbReference>
<dbReference type="SUPFAM" id="SSF81321">
    <property type="entry name" value="Family A G protein-coupled receptor-like"/>
    <property type="match status" value="1"/>
</dbReference>
<name>A0A8T1RVW8_CHESE</name>
<dbReference type="EMBL" id="JAHGAV010007351">
    <property type="protein sequence ID" value="KAG6920454.1"/>
    <property type="molecule type" value="Genomic_DNA"/>
</dbReference>
<keyword evidence="9 12" id="KW-0472">Membrane</keyword>
<feature type="non-terminal residue" evidence="14">
    <location>
        <position position="1"/>
    </location>
</feature>
<dbReference type="InterPro" id="IPR000276">
    <property type="entry name" value="GPCR_Rhodpsn"/>
</dbReference>
<dbReference type="PRINTS" id="PR00237">
    <property type="entry name" value="GPCRRHODOPSN"/>
</dbReference>
<keyword evidence="6 12" id="KW-1133">Transmembrane helix</keyword>
<evidence type="ECO:0000256" key="5">
    <source>
        <dbReference type="ARBA" id="ARBA00022925"/>
    </source>
</evidence>
<evidence type="ECO:0000256" key="6">
    <source>
        <dbReference type="ARBA" id="ARBA00022989"/>
    </source>
</evidence>
<dbReference type="GO" id="GO:0009881">
    <property type="term" value="F:photoreceptor activity"/>
    <property type="evidence" value="ECO:0007669"/>
    <property type="project" value="UniProtKB-KW"/>
</dbReference>
<protein>
    <submittedName>
        <fullName evidence="14">Blue sensitive cone opsin</fullName>
    </submittedName>
</protein>
<keyword evidence="3" id="KW-0716">Sensory transduction</keyword>
<dbReference type="GO" id="GO:0004930">
    <property type="term" value="F:G protein-coupled receptor activity"/>
    <property type="evidence" value="ECO:0007669"/>
    <property type="project" value="UniProtKB-KW"/>
</dbReference>
<keyword evidence="11" id="KW-0807">Transducer</keyword>
<dbReference type="GO" id="GO:0007602">
    <property type="term" value="P:phototransduction"/>
    <property type="evidence" value="ECO:0007669"/>
    <property type="project" value="UniProtKB-KW"/>
</dbReference>
<dbReference type="PROSITE" id="PS00238">
    <property type="entry name" value="OPSIN"/>
    <property type="match status" value="1"/>
</dbReference>
<gene>
    <name evidence="14" type="primary">OPN2SW</name>
    <name evidence="14" type="ORF">G0U57_019035</name>
</gene>
<evidence type="ECO:0000256" key="1">
    <source>
        <dbReference type="ARBA" id="ARBA00004141"/>
    </source>
</evidence>
<dbReference type="PANTHER" id="PTHR24240">
    <property type="entry name" value="OPSIN"/>
    <property type="match status" value="1"/>
</dbReference>
<sequence>VAKQQEQSATTQKAEREVTKMVVVMVAGFLVCWLPYASFALWVVTHRGEPFDVRLASVPSVFSKASTVYNPVIYVLMNKQFAPACDAGVCAASPFGEPSTCSGSSQATPGLLRLLQPALWPPPSRTPAC</sequence>
<evidence type="ECO:0000256" key="2">
    <source>
        <dbReference type="ARBA" id="ARBA00022543"/>
    </source>
</evidence>
<evidence type="ECO:0000313" key="14">
    <source>
        <dbReference type="EMBL" id="KAG6920454.1"/>
    </source>
</evidence>
<evidence type="ECO:0000313" key="15">
    <source>
        <dbReference type="Proteomes" id="UP000765507"/>
    </source>
</evidence>
<accession>A0A8T1RVW8</accession>
<dbReference type="Gene3D" id="1.20.1070.10">
    <property type="entry name" value="Rhodopsin 7-helix transmembrane proteins"/>
    <property type="match status" value="1"/>
</dbReference>
<dbReference type="Proteomes" id="UP000765507">
    <property type="component" value="Unassembled WGS sequence"/>
</dbReference>
<dbReference type="InterPro" id="IPR050125">
    <property type="entry name" value="GPCR_opsins"/>
</dbReference>
<dbReference type="PROSITE" id="PS50262">
    <property type="entry name" value="G_PROTEIN_RECEP_F1_2"/>
    <property type="match status" value="1"/>
</dbReference>
<feature type="domain" description="G-protein coupled receptors family 1 profile" evidence="13">
    <location>
        <begin position="1"/>
        <end position="74"/>
    </location>
</feature>
<reference evidence="14 15" key="1">
    <citation type="journal article" date="2020" name="G3 (Bethesda)">
        <title>Draft Genome of the Common Snapping Turtle, Chelydra serpentina, a Model for Phenotypic Plasticity in Reptiles.</title>
        <authorList>
            <person name="Das D."/>
            <person name="Singh S.K."/>
            <person name="Bierstedt J."/>
            <person name="Erickson A."/>
            <person name="Galli G.L.J."/>
            <person name="Crossley D.A. 2nd"/>
            <person name="Rhen T."/>
        </authorList>
    </citation>
    <scope>NUCLEOTIDE SEQUENCE [LARGE SCALE GENOMIC DNA]</scope>
    <source>
        <strain evidence="14">KW</strain>
    </source>
</reference>
<dbReference type="InterPro" id="IPR017452">
    <property type="entry name" value="GPCR_Rhodpsn_7TM"/>
</dbReference>
<keyword evidence="7" id="KW-0157">Chromophore</keyword>